<dbReference type="InterPro" id="IPR017853">
    <property type="entry name" value="GH"/>
</dbReference>
<dbReference type="Gene3D" id="3.20.20.80">
    <property type="entry name" value="Glycosidases"/>
    <property type="match status" value="1"/>
</dbReference>
<accession>A0AAW6XML5</accession>
<dbReference type="FunFam" id="3.20.20.80:FF:000004">
    <property type="entry name" value="Beta-glucosidase 6-phospho-beta-glucosidase"/>
    <property type="match status" value="1"/>
</dbReference>
<name>A0AAW6XML5_9LACO</name>
<gene>
    <name evidence="5" type="ORF">QP354_01050</name>
</gene>
<dbReference type="PRINTS" id="PR00131">
    <property type="entry name" value="GLHYDRLASE1"/>
</dbReference>
<evidence type="ECO:0000256" key="3">
    <source>
        <dbReference type="ARBA" id="ARBA00023295"/>
    </source>
</evidence>
<evidence type="ECO:0000256" key="1">
    <source>
        <dbReference type="ARBA" id="ARBA00010838"/>
    </source>
</evidence>
<comment type="similarity">
    <text evidence="1 4">Belongs to the glycosyl hydrolase 1 family.</text>
</comment>
<dbReference type="RefSeq" id="WP_048686085.1">
    <property type="nucleotide sequence ID" value="NZ_CP043924.1"/>
</dbReference>
<comment type="caution">
    <text evidence="5">The sequence shown here is derived from an EMBL/GenBank/DDBJ whole genome shotgun (WGS) entry which is preliminary data.</text>
</comment>
<evidence type="ECO:0000313" key="5">
    <source>
        <dbReference type="EMBL" id="MDK6867665.1"/>
    </source>
</evidence>
<sequence>MKVTEKESFPENFLWGGAISCSQAEGGFHDGGKGIDSQDLRYFDPSWSTEERKDFKNRRMYQKRFDTALKDTNDKMYPFRRGIDFYHRWKTDIDLFAEMDLKIFRTSIDWSRIYPNGDDEEPNKAGIQYYHDMFQYCHDKGIKVFVTILHYNIPVHLITKYGGWTNRKLIDFYLKYAHTLFKELGDVVDYWLPFNEINCGRFNPYNGVCVVQDDPNSDEKIFQSLHHQFIANALTVKMAHEMLPNSKVGAMIARFSSYPATCKPEDVLQSLQDEQYSNWFYLDIMSRGEYPKYMDRYFASKNIKIKMKPEDKNILKQNTVDFVSFSYYFSQVSTTDNNWEKTDGNLIVANKNPYLETSEWGWQMDPVGLRTTLNQVYDRYQKPIFIAENGLGAVDRLEKDDSIHDPYRIDYLKKHISAIKEAIKDGVPVFGYTMWGIIDLISCGSMEMKKRYGVIYVDQDDAGNGSLNRYKKDSFYWYKKVIDSNGDVLG</sequence>
<dbReference type="EMBL" id="JASOLY010000002">
    <property type="protein sequence ID" value="MDK6867665.1"/>
    <property type="molecule type" value="Genomic_DNA"/>
</dbReference>
<keyword evidence="2" id="KW-0378">Hydrolase</keyword>
<evidence type="ECO:0000256" key="4">
    <source>
        <dbReference type="RuleBase" id="RU003690"/>
    </source>
</evidence>
<dbReference type="GO" id="GO:0016052">
    <property type="term" value="P:carbohydrate catabolic process"/>
    <property type="evidence" value="ECO:0007669"/>
    <property type="project" value="TreeGrafter"/>
</dbReference>
<dbReference type="Pfam" id="PF00232">
    <property type="entry name" value="Glyco_hydro_1"/>
    <property type="match status" value="1"/>
</dbReference>
<dbReference type="GO" id="GO:0008422">
    <property type="term" value="F:beta-glucosidase activity"/>
    <property type="evidence" value="ECO:0007669"/>
    <property type="project" value="TreeGrafter"/>
</dbReference>
<dbReference type="AlphaFoldDB" id="A0AAW6XML5"/>
<proteinExistence type="inferred from homology"/>
<evidence type="ECO:0000256" key="2">
    <source>
        <dbReference type="ARBA" id="ARBA00022801"/>
    </source>
</evidence>
<dbReference type="PANTHER" id="PTHR10353">
    <property type="entry name" value="GLYCOSYL HYDROLASE"/>
    <property type="match status" value="1"/>
</dbReference>
<protein>
    <submittedName>
        <fullName evidence="5">Family 1 glycosylhydrolase</fullName>
    </submittedName>
</protein>
<dbReference type="InterPro" id="IPR001360">
    <property type="entry name" value="Glyco_hydro_1"/>
</dbReference>
<reference evidence="5" key="1">
    <citation type="submission" date="2023-05" db="EMBL/GenBank/DDBJ databases">
        <title>Cataloging the Phylogenetic Diversity of Human Bladder Bacteria.</title>
        <authorList>
            <person name="Du J."/>
        </authorList>
    </citation>
    <scope>NUCLEOTIDE SEQUENCE</scope>
    <source>
        <strain evidence="5">UMB6975B</strain>
    </source>
</reference>
<organism evidence="5 6">
    <name type="scientific">Lactobacillus paragasseri</name>
    <dbReference type="NCBI Taxonomy" id="2107999"/>
    <lineage>
        <taxon>Bacteria</taxon>
        <taxon>Bacillati</taxon>
        <taxon>Bacillota</taxon>
        <taxon>Bacilli</taxon>
        <taxon>Lactobacillales</taxon>
        <taxon>Lactobacillaceae</taxon>
        <taxon>Lactobacillus</taxon>
    </lineage>
</organism>
<dbReference type="PANTHER" id="PTHR10353:SF122">
    <property type="entry name" value="6-PHOSPHO-BETA-GLUCOSIDASE ASCB-RELATED"/>
    <property type="match status" value="1"/>
</dbReference>
<dbReference type="SUPFAM" id="SSF51445">
    <property type="entry name" value="(Trans)glycosidases"/>
    <property type="match status" value="1"/>
</dbReference>
<evidence type="ECO:0000313" key="6">
    <source>
        <dbReference type="Proteomes" id="UP001232113"/>
    </source>
</evidence>
<dbReference type="Proteomes" id="UP001232113">
    <property type="component" value="Unassembled WGS sequence"/>
</dbReference>
<keyword evidence="3" id="KW-0326">Glycosidase</keyword>
<dbReference type="GO" id="GO:0005829">
    <property type="term" value="C:cytosol"/>
    <property type="evidence" value="ECO:0007669"/>
    <property type="project" value="TreeGrafter"/>
</dbReference>